<keyword evidence="2" id="KW-1133">Transmembrane helix</keyword>
<protein>
    <submittedName>
        <fullName evidence="3">Uncharacterized protein</fullName>
    </submittedName>
</protein>
<dbReference type="AlphaFoldDB" id="A0AAW0XTP6"/>
<evidence type="ECO:0000313" key="4">
    <source>
        <dbReference type="Proteomes" id="UP001445076"/>
    </source>
</evidence>
<sequence>MSRSRSKMENPAFLDSDQSVYESVRGSPRSMSQRRAHHLPTIHHAHTHAPRGVGVPQHVTHVHNGRVLGVTGVPGNVLPGTVVQVSGVPTSAGHTTTTTLFPDPSLPPLCPAHIAPQSRLPHGEPMYSCQAPRDHEHVYQCPGHRGDHRDHHLEHRDPREYGEHRLDPREHHMDPREHHMDPREHHRDPRDHRLESREHHRDPREHHRDPREHHRDPREHHRDPRDHKDPREHMDPREHRMDNHEHMDPREHRLDPREHHMDPREHHMDPREHHMDPREHHMDPREHSMDPRDHHLEHRDHRLDPALDNRPDYHYGGSDYSSTEPIYAQPHLYPREGGSGTPTLTYNNSRGSLRAAAAASATGTPAKYLVRTDSCGNSTSSSTLPTVSALLAREAAHTPPTPAHNTTPSLRSSARHAKGGATPTPAKLKRQGLFRAWKVKFMRGEGGRRRACLMLSGVLLLLLLVLGALAAVLYLTLGGGFIAFARTSPKVIEIT</sequence>
<feature type="compositionally biased region" description="Basic and acidic residues" evidence="1">
    <location>
        <begin position="138"/>
        <end position="313"/>
    </location>
</feature>
<accession>A0AAW0XTP6</accession>
<feature type="region of interest" description="Disordered" evidence="1">
    <location>
        <begin position="397"/>
        <end position="425"/>
    </location>
</feature>
<keyword evidence="2" id="KW-0812">Transmembrane</keyword>
<evidence type="ECO:0000256" key="1">
    <source>
        <dbReference type="SAM" id="MobiDB-lite"/>
    </source>
</evidence>
<dbReference type="EMBL" id="JARKIK010000025">
    <property type="protein sequence ID" value="KAK8743328.1"/>
    <property type="molecule type" value="Genomic_DNA"/>
</dbReference>
<feature type="region of interest" description="Disordered" evidence="1">
    <location>
        <begin position="138"/>
        <end position="325"/>
    </location>
</feature>
<gene>
    <name evidence="3" type="ORF">OTU49_001380</name>
</gene>
<evidence type="ECO:0000256" key="2">
    <source>
        <dbReference type="SAM" id="Phobius"/>
    </source>
</evidence>
<dbReference type="Proteomes" id="UP001445076">
    <property type="component" value="Unassembled WGS sequence"/>
</dbReference>
<evidence type="ECO:0000313" key="3">
    <source>
        <dbReference type="EMBL" id="KAK8743328.1"/>
    </source>
</evidence>
<name>A0AAW0XTP6_CHEQU</name>
<feature type="transmembrane region" description="Helical" evidence="2">
    <location>
        <begin position="451"/>
        <end position="477"/>
    </location>
</feature>
<organism evidence="3 4">
    <name type="scientific">Cherax quadricarinatus</name>
    <name type="common">Australian red claw crayfish</name>
    <dbReference type="NCBI Taxonomy" id="27406"/>
    <lineage>
        <taxon>Eukaryota</taxon>
        <taxon>Metazoa</taxon>
        <taxon>Ecdysozoa</taxon>
        <taxon>Arthropoda</taxon>
        <taxon>Crustacea</taxon>
        <taxon>Multicrustacea</taxon>
        <taxon>Malacostraca</taxon>
        <taxon>Eumalacostraca</taxon>
        <taxon>Eucarida</taxon>
        <taxon>Decapoda</taxon>
        <taxon>Pleocyemata</taxon>
        <taxon>Astacidea</taxon>
        <taxon>Parastacoidea</taxon>
        <taxon>Parastacidae</taxon>
        <taxon>Cherax</taxon>
    </lineage>
</organism>
<proteinExistence type="predicted"/>
<feature type="region of interest" description="Disordered" evidence="1">
    <location>
        <begin position="1"/>
        <end position="35"/>
    </location>
</feature>
<keyword evidence="4" id="KW-1185">Reference proteome</keyword>
<keyword evidence="2" id="KW-0472">Membrane</keyword>
<feature type="non-terminal residue" evidence="3">
    <location>
        <position position="495"/>
    </location>
</feature>
<comment type="caution">
    <text evidence="3">The sequence shown here is derived from an EMBL/GenBank/DDBJ whole genome shotgun (WGS) entry which is preliminary data.</text>
</comment>
<reference evidence="3 4" key="1">
    <citation type="journal article" date="2024" name="BMC Genomics">
        <title>Genome assembly of redclaw crayfish (Cherax quadricarinatus) provides insights into its immune adaptation and hypoxia tolerance.</title>
        <authorList>
            <person name="Liu Z."/>
            <person name="Zheng J."/>
            <person name="Li H."/>
            <person name="Fang K."/>
            <person name="Wang S."/>
            <person name="He J."/>
            <person name="Zhou D."/>
            <person name="Weng S."/>
            <person name="Chi M."/>
            <person name="Gu Z."/>
            <person name="He J."/>
            <person name="Li F."/>
            <person name="Wang M."/>
        </authorList>
    </citation>
    <scope>NUCLEOTIDE SEQUENCE [LARGE SCALE GENOMIC DNA]</scope>
    <source>
        <strain evidence="3">ZL_2023a</strain>
    </source>
</reference>